<dbReference type="EMBL" id="FWEV01000019">
    <property type="protein sequence ID" value="SLM27843.1"/>
    <property type="molecule type" value="Genomic_DNA"/>
</dbReference>
<dbReference type="EC" id="4.4.1.5" evidence="2"/>
<gene>
    <name evidence="2" type="primary">gloA</name>
    <name evidence="2" type="ORF">MTBBW1_1150016</name>
</gene>
<dbReference type="SUPFAM" id="SSF54593">
    <property type="entry name" value="Glyoxalase/Bleomycin resistance protein/Dihydroxybiphenyl dioxygenase"/>
    <property type="match status" value="1"/>
</dbReference>
<dbReference type="PROSITE" id="PS51819">
    <property type="entry name" value="VOC"/>
    <property type="match status" value="1"/>
</dbReference>
<dbReference type="STRING" id="1246637.MTBBW1_1150016"/>
<dbReference type="OrthoDB" id="9789841at2"/>
<evidence type="ECO:0000259" key="1">
    <source>
        <dbReference type="PROSITE" id="PS51819"/>
    </source>
</evidence>
<evidence type="ECO:0000313" key="3">
    <source>
        <dbReference type="Proteomes" id="UP000191931"/>
    </source>
</evidence>
<dbReference type="Proteomes" id="UP000191931">
    <property type="component" value="Unassembled WGS sequence"/>
</dbReference>
<dbReference type="InterPro" id="IPR004360">
    <property type="entry name" value="Glyas_Fos-R_dOase_dom"/>
</dbReference>
<dbReference type="Gene3D" id="3.10.180.10">
    <property type="entry name" value="2,3-Dihydroxybiphenyl 1,2-Dioxygenase, domain 1"/>
    <property type="match status" value="1"/>
</dbReference>
<dbReference type="InterPro" id="IPR029068">
    <property type="entry name" value="Glyas_Bleomycin-R_OHBP_Dase"/>
</dbReference>
<feature type="domain" description="VOC" evidence="1">
    <location>
        <begin position="2"/>
        <end position="120"/>
    </location>
</feature>
<dbReference type="InterPro" id="IPR037523">
    <property type="entry name" value="VOC_core"/>
</dbReference>
<name>A0A1W1H5T8_9BACT</name>
<keyword evidence="2" id="KW-0456">Lyase</keyword>
<dbReference type="RefSeq" id="WP_080804292.1">
    <property type="nucleotide sequence ID" value="NZ_LT828546.1"/>
</dbReference>
<dbReference type="GO" id="GO:0004462">
    <property type="term" value="F:lactoylglutathione lyase activity"/>
    <property type="evidence" value="ECO:0007669"/>
    <property type="project" value="UniProtKB-EC"/>
</dbReference>
<dbReference type="PANTHER" id="PTHR10374">
    <property type="entry name" value="LACTOYLGLUTATHIONE LYASE GLYOXALASE I"/>
    <property type="match status" value="1"/>
</dbReference>
<sequence>MKFLHTMVRVKDLDESIDFFTNKLGLIETKRKDYEEGRFTLLYLATAPGEPEVELTYNWDQESAYSEGRNFGHLAFSVENIYDYCQMLIDKGVTILRPPRDGHMAFIRTPDQISIELLQEGETLPIQEPWASMENKGTW</sequence>
<reference evidence="2 3" key="1">
    <citation type="submission" date="2017-03" db="EMBL/GenBank/DDBJ databases">
        <authorList>
            <person name="Afonso C.L."/>
            <person name="Miller P.J."/>
            <person name="Scott M.A."/>
            <person name="Spackman E."/>
            <person name="Goraichik I."/>
            <person name="Dimitrov K.M."/>
            <person name="Suarez D.L."/>
            <person name="Swayne D.E."/>
        </authorList>
    </citation>
    <scope>NUCLEOTIDE SEQUENCE [LARGE SCALE GENOMIC DNA]</scope>
    <source>
        <strain evidence="2">PRJEB14757</strain>
    </source>
</reference>
<protein>
    <submittedName>
        <fullName evidence="2">Putative lactoylglutathione lyase</fullName>
        <ecNumber evidence="2">4.4.1.5</ecNumber>
    </submittedName>
</protein>
<dbReference type="PANTHER" id="PTHR10374:SF30">
    <property type="entry name" value="LACTOYLGLUTATHIONE LYASE"/>
    <property type="match status" value="1"/>
</dbReference>
<evidence type="ECO:0000313" key="2">
    <source>
        <dbReference type="EMBL" id="SLM27843.1"/>
    </source>
</evidence>
<organism evidence="2 3">
    <name type="scientific">Desulfamplus magnetovallimortis</name>
    <dbReference type="NCBI Taxonomy" id="1246637"/>
    <lineage>
        <taxon>Bacteria</taxon>
        <taxon>Pseudomonadati</taxon>
        <taxon>Thermodesulfobacteriota</taxon>
        <taxon>Desulfobacteria</taxon>
        <taxon>Desulfobacterales</taxon>
        <taxon>Desulfobacteraceae</taxon>
        <taxon>Desulfamplus</taxon>
    </lineage>
</organism>
<accession>A0A1W1H5T8</accession>
<proteinExistence type="predicted"/>
<dbReference type="AlphaFoldDB" id="A0A1W1H5T8"/>
<keyword evidence="3" id="KW-1185">Reference proteome</keyword>
<dbReference type="Pfam" id="PF00903">
    <property type="entry name" value="Glyoxalase"/>
    <property type="match status" value="1"/>
</dbReference>